<dbReference type="Gene3D" id="3.40.50.300">
    <property type="entry name" value="P-loop containing nucleotide triphosphate hydrolases"/>
    <property type="match status" value="1"/>
</dbReference>
<dbReference type="PANTHER" id="PTHR48082:SF2">
    <property type="entry name" value="ATP SYNTHASE SUBUNIT ALPHA, MITOCHONDRIAL"/>
    <property type="match status" value="1"/>
</dbReference>
<feature type="domain" description="ATPase F1/V1/A1 complex alpha/beta subunit nucleotide-binding" evidence="14">
    <location>
        <begin position="152"/>
        <end position="375"/>
    </location>
</feature>
<feature type="site" description="Required for activity" evidence="12">
    <location>
        <position position="373"/>
    </location>
</feature>
<evidence type="ECO:0000256" key="9">
    <source>
        <dbReference type="ARBA" id="ARBA00023136"/>
    </source>
</evidence>
<dbReference type="Pfam" id="PF00006">
    <property type="entry name" value="ATP-synt_ab"/>
    <property type="match status" value="1"/>
</dbReference>
<dbReference type="CDD" id="cd01132">
    <property type="entry name" value="F1-ATPase_alpha_CD"/>
    <property type="match status" value="1"/>
</dbReference>
<gene>
    <name evidence="12" type="primary">atpA</name>
    <name evidence="17" type="ORF">G1H11_22760</name>
</gene>
<dbReference type="SUPFAM" id="SSF50615">
    <property type="entry name" value="N-terminal domain of alpha and beta subunits of F1 ATP synthase"/>
    <property type="match status" value="1"/>
</dbReference>
<evidence type="ECO:0000259" key="15">
    <source>
        <dbReference type="Pfam" id="PF00306"/>
    </source>
</evidence>
<dbReference type="RefSeq" id="WP_163820909.1">
    <property type="nucleotide sequence ID" value="NZ_JAAGOB010000016.1"/>
</dbReference>
<sequence>MAELTIRPEEIRDAIERHVQSYAPEASREEVGRVVDAGDGIAHVEGLHSAMANELLEFENGTLGLALNLDVREIGVVVLGDFAGIEEGQTVRRTGEVLSVPVGDAFLGRTVDPLGNPLDGLGEIDAETRRALELQAPSVINRQSVKEPLQTGIKAIDSMTPIGRGQRQLIIGDRQTGKTTIAVDTILNQRENWRSGDPKKQVRCIYVATGQKGSTIAGVRQELEEAGALEYTTIVAAPASDAAGFKYLSPYTGSAIGQHWMYQGYHVLIIFDDLTKQAEAYRAVSLLLRRPPGREAYPGDVFYLHSRLLERCAKLSDELGGGSMTGLPIIETKANDVSAFIPTNVISITDGQCFLESDLFHSGIRPAVNVGISVSRVGGSAQIKAMRKVSGTLRLDLAQYNELKAFAAFASDLDPASRAQLDRGERITELLKQPQGAPMSAERQVVSIWAGTSGQLDEVPVEDIRRFESEFLDYVSREHSAILESIAGTGQLSDDDAGLLEEAVTSFKQQFVTASGQPLVKDEPVEAMEEGEEDQVTLRRRRRSAADVDQAAGPAGDTSAAPPG</sequence>
<evidence type="ECO:0000313" key="17">
    <source>
        <dbReference type="EMBL" id="NED98125.1"/>
    </source>
</evidence>
<keyword evidence="8 12" id="KW-0406">Ion transport</keyword>
<dbReference type="SUPFAM" id="SSF52540">
    <property type="entry name" value="P-loop containing nucleoside triphosphate hydrolases"/>
    <property type="match status" value="1"/>
</dbReference>
<keyword evidence="9 12" id="KW-0472">Membrane</keyword>
<evidence type="ECO:0000256" key="6">
    <source>
        <dbReference type="ARBA" id="ARBA00022840"/>
    </source>
</evidence>
<comment type="subcellular location">
    <subcellularLocation>
        <location evidence="12">Cell membrane</location>
        <topology evidence="12">Peripheral membrane protein</topology>
    </subcellularLocation>
    <subcellularLocation>
        <location evidence="1">Membrane</location>
        <topology evidence="1">Peripheral membrane protein</topology>
    </subcellularLocation>
</comment>
<feature type="region of interest" description="Disordered" evidence="13">
    <location>
        <begin position="519"/>
        <end position="564"/>
    </location>
</feature>
<dbReference type="CDD" id="cd18113">
    <property type="entry name" value="ATP-synt_F1_alpha_C"/>
    <property type="match status" value="1"/>
</dbReference>
<comment type="catalytic activity">
    <reaction evidence="12">
        <text>ATP + H2O + 4 H(+)(in) = ADP + phosphate + 5 H(+)(out)</text>
        <dbReference type="Rhea" id="RHEA:57720"/>
        <dbReference type="ChEBI" id="CHEBI:15377"/>
        <dbReference type="ChEBI" id="CHEBI:15378"/>
        <dbReference type="ChEBI" id="CHEBI:30616"/>
        <dbReference type="ChEBI" id="CHEBI:43474"/>
        <dbReference type="ChEBI" id="CHEBI:456216"/>
        <dbReference type="EC" id="7.1.2.2"/>
    </reaction>
</comment>
<dbReference type="GO" id="GO:0005524">
    <property type="term" value="F:ATP binding"/>
    <property type="evidence" value="ECO:0007669"/>
    <property type="project" value="UniProtKB-UniRule"/>
</dbReference>
<evidence type="ECO:0000256" key="5">
    <source>
        <dbReference type="ARBA" id="ARBA00022741"/>
    </source>
</evidence>
<dbReference type="FunFam" id="3.40.50.300:FF:000002">
    <property type="entry name" value="ATP synthase subunit alpha"/>
    <property type="match status" value="1"/>
</dbReference>
<dbReference type="Gene3D" id="2.40.30.20">
    <property type="match status" value="1"/>
</dbReference>
<dbReference type="InterPro" id="IPR036121">
    <property type="entry name" value="ATPase_F1/V1/A1_a/bsu_N_sf"/>
</dbReference>
<dbReference type="FunFam" id="2.40.30.20:FF:000001">
    <property type="entry name" value="ATP synthase subunit alpha"/>
    <property type="match status" value="1"/>
</dbReference>
<evidence type="ECO:0000256" key="8">
    <source>
        <dbReference type="ARBA" id="ARBA00023065"/>
    </source>
</evidence>
<dbReference type="AlphaFoldDB" id="A0A6N9YT34"/>
<dbReference type="InterPro" id="IPR027417">
    <property type="entry name" value="P-loop_NTPase"/>
</dbReference>
<keyword evidence="6 12" id="KW-0067">ATP-binding</keyword>
<feature type="domain" description="ATPase F1/V1/A1 complex alpha/beta subunit N-terminal" evidence="16">
    <location>
        <begin position="29"/>
        <end position="95"/>
    </location>
</feature>
<dbReference type="HAMAP" id="MF_01346">
    <property type="entry name" value="ATP_synth_alpha_bact"/>
    <property type="match status" value="1"/>
</dbReference>
<dbReference type="NCBIfam" id="NF009884">
    <property type="entry name" value="PRK13343.1"/>
    <property type="match status" value="1"/>
</dbReference>
<dbReference type="Proteomes" id="UP000469185">
    <property type="component" value="Unassembled WGS sequence"/>
</dbReference>
<dbReference type="GO" id="GO:0005886">
    <property type="term" value="C:plasma membrane"/>
    <property type="evidence" value="ECO:0007669"/>
    <property type="project" value="UniProtKB-SubCell"/>
</dbReference>
<proteinExistence type="inferred from homology"/>
<reference evidence="17 18" key="1">
    <citation type="submission" date="2020-02" db="EMBL/GenBank/DDBJ databases">
        <authorList>
            <person name="Li X.-J."/>
            <person name="Feng X.-M."/>
        </authorList>
    </citation>
    <scope>NUCLEOTIDE SEQUENCE [LARGE SCALE GENOMIC DNA]</scope>
    <source>
        <strain evidence="17 18">CGMCC 4.7225</strain>
    </source>
</reference>
<keyword evidence="7 12" id="KW-1278">Translocase</keyword>
<keyword evidence="3 12" id="KW-0813">Transport</keyword>
<evidence type="ECO:0000256" key="12">
    <source>
        <dbReference type="HAMAP-Rule" id="MF_01346"/>
    </source>
</evidence>
<evidence type="ECO:0000259" key="16">
    <source>
        <dbReference type="Pfam" id="PF02874"/>
    </source>
</evidence>
<evidence type="ECO:0000256" key="1">
    <source>
        <dbReference type="ARBA" id="ARBA00004170"/>
    </source>
</evidence>
<comment type="similarity">
    <text evidence="2 12">Belongs to the ATPase alpha/beta chains family.</text>
</comment>
<keyword evidence="18" id="KW-1185">Reference proteome</keyword>
<evidence type="ECO:0000256" key="3">
    <source>
        <dbReference type="ARBA" id="ARBA00022448"/>
    </source>
</evidence>
<dbReference type="InterPro" id="IPR033732">
    <property type="entry name" value="ATP_synth_F1_a_nt-bd_dom"/>
</dbReference>
<dbReference type="Pfam" id="PF00306">
    <property type="entry name" value="ATP-synt_ab_C"/>
    <property type="match status" value="1"/>
</dbReference>
<dbReference type="NCBIfam" id="TIGR00962">
    <property type="entry name" value="atpA"/>
    <property type="match status" value="1"/>
</dbReference>
<dbReference type="InterPro" id="IPR005294">
    <property type="entry name" value="ATP_synth_F1_asu"/>
</dbReference>
<keyword evidence="12" id="KW-0375">Hydrogen ion transport</keyword>
<keyword evidence="11 12" id="KW-0066">ATP synthesis</keyword>
<keyword evidence="5 12" id="KW-0547">Nucleotide-binding</keyword>
<feature type="domain" description="ATP synthase alpha subunit C-terminal" evidence="15">
    <location>
        <begin position="382"/>
        <end position="507"/>
    </location>
</feature>
<dbReference type="InterPro" id="IPR000194">
    <property type="entry name" value="ATPase_F1/V1/A1_a/bsu_nucl-bd"/>
</dbReference>
<dbReference type="EC" id="7.1.2.2" evidence="12"/>
<dbReference type="GO" id="GO:0046933">
    <property type="term" value="F:proton-transporting ATP synthase activity, rotational mechanism"/>
    <property type="evidence" value="ECO:0007669"/>
    <property type="project" value="UniProtKB-UniRule"/>
</dbReference>
<comment type="caution">
    <text evidence="17">The sequence shown here is derived from an EMBL/GenBank/DDBJ whole genome shotgun (WGS) entry which is preliminary data.</text>
</comment>
<dbReference type="InterPro" id="IPR023366">
    <property type="entry name" value="ATP_synth_asu-like_sf"/>
</dbReference>
<dbReference type="FunFam" id="1.20.150.20:FF:000001">
    <property type="entry name" value="ATP synthase subunit alpha"/>
    <property type="match status" value="1"/>
</dbReference>
<dbReference type="SUPFAM" id="SSF47917">
    <property type="entry name" value="C-terminal domain of alpha and beta subunits of F1 ATP synthase"/>
    <property type="match status" value="1"/>
</dbReference>
<evidence type="ECO:0000259" key="14">
    <source>
        <dbReference type="Pfam" id="PF00006"/>
    </source>
</evidence>
<evidence type="ECO:0000256" key="2">
    <source>
        <dbReference type="ARBA" id="ARBA00008936"/>
    </source>
</evidence>
<dbReference type="EMBL" id="JAAGOB010000016">
    <property type="protein sequence ID" value="NED98125.1"/>
    <property type="molecule type" value="Genomic_DNA"/>
</dbReference>
<dbReference type="InterPro" id="IPR000793">
    <property type="entry name" value="ATP_synth_asu_C"/>
</dbReference>
<keyword evidence="4 12" id="KW-1003">Cell membrane</keyword>
<dbReference type="Gene3D" id="1.20.150.20">
    <property type="entry name" value="ATP synthase alpha/beta chain, C-terminal domain"/>
    <property type="match status" value="1"/>
</dbReference>
<dbReference type="PANTHER" id="PTHR48082">
    <property type="entry name" value="ATP SYNTHASE SUBUNIT ALPHA, MITOCHONDRIAL"/>
    <property type="match status" value="1"/>
</dbReference>
<dbReference type="GO" id="GO:0043531">
    <property type="term" value="F:ADP binding"/>
    <property type="evidence" value="ECO:0007669"/>
    <property type="project" value="TreeGrafter"/>
</dbReference>
<protein>
    <recommendedName>
        <fullName evidence="12">ATP synthase subunit alpha</fullName>
        <ecNumber evidence="12">7.1.2.2</ecNumber>
    </recommendedName>
    <alternativeName>
        <fullName evidence="12">ATP synthase F1 sector subunit alpha</fullName>
    </alternativeName>
    <alternativeName>
        <fullName evidence="12">F-ATPase subunit alpha</fullName>
    </alternativeName>
</protein>
<keyword evidence="10 12" id="KW-0139">CF(1)</keyword>
<evidence type="ECO:0000256" key="4">
    <source>
        <dbReference type="ARBA" id="ARBA00022475"/>
    </source>
</evidence>
<evidence type="ECO:0000313" key="18">
    <source>
        <dbReference type="Proteomes" id="UP000469185"/>
    </source>
</evidence>
<dbReference type="InterPro" id="IPR020003">
    <property type="entry name" value="ATPase_a/bsu_AS"/>
</dbReference>
<dbReference type="Pfam" id="PF02874">
    <property type="entry name" value="ATP-synt_ab_N"/>
    <property type="match status" value="1"/>
</dbReference>
<comment type="function">
    <text evidence="12">Produces ATP from ADP in the presence of a proton gradient across the membrane. The alpha chain is a regulatory subunit.</text>
</comment>
<dbReference type="PROSITE" id="PS00152">
    <property type="entry name" value="ATPASE_ALPHA_BETA"/>
    <property type="match status" value="1"/>
</dbReference>
<dbReference type="InterPro" id="IPR038376">
    <property type="entry name" value="ATP_synth_asu_C_sf"/>
</dbReference>
<evidence type="ECO:0000256" key="11">
    <source>
        <dbReference type="ARBA" id="ARBA00023310"/>
    </source>
</evidence>
<feature type="compositionally biased region" description="Acidic residues" evidence="13">
    <location>
        <begin position="525"/>
        <end position="535"/>
    </location>
</feature>
<evidence type="ECO:0000256" key="10">
    <source>
        <dbReference type="ARBA" id="ARBA00023196"/>
    </source>
</evidence>
<name>A0A6N9YT34_9ACTN</name>
<accession>A0A6N9YT34</accession>
<organism evidence="17 18">
    <name type="scientific">Phytoactinopolyspora alkaliphila</name>
    <dbReference type="NCBI Taxonomy" id="1783498"/>
    <lineage>
        <taxon>Bacteria</taxon>
        <taxon>Bacillati</taxon>
        <taxon>Actinomycetota</taxon>
        <taxon>Actinomycetes</taxon>
        <taxon>Jiangellales</taxon>
        <taxon>Jiangellaceae</taxon>
        <taxon>Phytoactinopolyspora</taxon>
    </lineage>
</organism>
<dbReference type="InterPro" id="IPR004100">
    <property type="entry name" value="ATPase_F1/V1/A1_a/bsu_N"/>
</dbReference>
<evidence type="ECO:0000256" key="13">
    <source>
        <dbReference type="SAM" id="MobiDB-lite"/>
    </source>
</evidence>
<dbReference type="CDD" id="cd18116">
    <property type="entry name" value="ATP-synt_F1_alpha_N"/>
    <property type="match status" value="1"/>
</dbReference>
<evidence type="ECO:0000256" key="7">
    <source>
        <dbReference type="ARBA" id="ARBA00022967"/>
    </source>
</evidence>
<feature type="binding site" evidence="12">
    <location>
        <begin position="172"/>
        <end position="179"/>
    </location>
    <ligand>
        <name>ATP</name>
        <dbReference type="ChEBI" id="CHEBI:30616"/>
    </ligand>
</feature>
<dbReference type="GO" id="GO:0045259">
    <property type="term" value="C:proton-transporting ATP synthase complex"/>
    <property type="evidence" value="ECO:0007669"/>
    <property type="project" value="UniProtKB-KW"/>
</dbReference>